<evidence type="ECO:0000313" key="2">
    <source>
        <dbReference type="EMBL" id="CAG7728328.1"/>
    </source>
</evidence>
<dbReference type="AlphaFoldDB" id="A0A8J2NVT2"/>
<keyword evidence="1" id="KW-1133">Transmembrane helix</keyword>
<gene>
    <name evidence="2" type="ORF">AFUS01_LOCUS17117</name>
</gene>
<dbReference type="Proteomes" id="UP000708208">
    <property type="component" value="Unassembled WGS sequence"/>
</dbReference>
<name>A0A8J2NVT2_9HEXA</name>
<organism evidence="2 3">
    <name type="scientific">Allacma fusca</name>
    <dbReference type="NCBI Taxonomy" id="39272"/>
    <lineage>
        <taxon>Eukaryota</taxon>
        <taxon>Metazoa</taxon>
        <taxon>Ecdysozoa</taxon>
        <taxon>Arthropoda</taxon>
        <taxon>Hexapoda</taxon>
        <taxon>Collembola</taxon>
        <taxon>Symphypleona</taxon>
        <taxon>Sminthuridae</taxon>
        <taxon>Allacma</taxon>
    </lineage>
</organism>
<sequence length="548" mass="62193">MFHWLAKLRGYDKAISLGVQTGYQDMYIFLTTTNPPIFKAVFSKNRKESGFLNSHSVVLYMSTRKFRRGNTLVLVTFGGAFICNYCGVEKFKYFDFTCNTPGKCHSRDIISSMADATKNGSEIVWLVSFDKGNIPVSKLEIDGIFNLRNNVTTEERVSIFCTRGQNTTEISVKVVTYSTEGFLPFLLVESKAIPGLNSKSVVTGRTPRYKFITADGIQRIKANIMYAAPYETAIWICILLLLLVTISMVSVAIRWSEEIPLRTSFSATIFWASMILIEQCHSEHPLSIKYLPVKKEAVNIPTCRFFRELRISQLTLNKSVSAQESNGYESRFFNAWKKRNIKVLNTFGAITQNSVFVCENYFQQILIPSLLLPSTALVVDESNHDACMEKLFQLSGRTDWSSNKHEPDDFLTASTNWFVTDWDNPIYHNVPKRISALMTSGIFWLWERWENAGFYRAKIKPKDDSHAEPLSLEKNDIRLVILFWLMVSAACVVIFTMELCWSCWQCTGALRDAGVKSLGPDTTPGKPIPKILLSNNVLLHNASTVQTE</sequence>
<keyword evidence="1" id="KW-0472">Membrane</keyword>
<feature type="transmembrane region" description="Helical" evidence="1">
    <location>
        <begin position="233"/>
        <end position="253"/>
    </location>
</feature>
<proteinExistence type="predicted"/>
<comment type="caution">
    <text evidence="2">The sequence shown here is derived from an EMBL/GenBank/DDBJ whole genome shotgun (WGS) entry which is preliminary data.</text>
</comment>
<accession>A0A8J2NVT2</accession>
<keyword evidence="1" id="KW-0812">Transmembrane</keyword>
<reference evidence="2" key="1">
    <citation type="submission" date="2021-06" db="EMBL/GenBank/DDBJ databases">
        <authorList>
            <person name="Hodson N. C."/>
            <person name="Mongue J. A."/>
            <person name="Jaron S. K."/>
        </authorList>
    </citation>
    <scope>NUCLEOTIDE SEQUENCE</scope>
</reference>
<evidence type="ECO:0000313" key="3">
    <source>
        <dbReference type="Proteomes" id="UP000708208"/>
    </source>
</evidence>
<evidence type="ECO:0000256" key="1">
    <source>
        <dbReference type="SAM" id="Phobius"/>
    </source>
</evidence>
<feature type="transmembrane region" description="Helical" evidence="1">
    <location>
        <begin position="479"/>
        <end position="497"/>
    </location>
</feature>
<keyword evidence="3" id="KW-1185">Reference proteome</keyword>
<dbReference type="EMBL" id="CAJVCH010162098">
    <property type="protein sequence ID" value="CAG7728328.1"/>
    <property type="molecule type" value="Genomic_DNA"/>
</dbReference>
<protein>
    <submittedName>
        <fullName evidence="2">Uncharacterized protein</fullName>
    </submittedName>
</protein>